<protein>
    <submittedName>
        <fullName evidence="2">Uncharacterized protein</fullName>
    </submittedName>
</protein>
<feature type="compositionally biased region" description="Basic and acidic residues" evidence="1">
    <location>
        <begin position="185"/>
        <end position="197"/>
    </location>
</feature>
<dbReference type="SUPFAM" id="SSF48208">
    <property type="entry name" value="Six-hairpin glycosidases"/>
    <property type="match status" value="1"/>
</dbReference>
<accession>A0ABP6UHU7</accession>
<proteinExistence type="predicted"/>
<dbReference type="EMBL" id="BAAAXF010000091">
    <property type="protein sequence ID" value="GAA3506544.1"/>
    <property type="molecule type" value="Genomic_DNA"/>
</dbReference>
<name>A0ABP6UHU7_9ACTN</name>
<evidence type="ECO:0000313" key="2">
    <source>
        <dbReference type="EMBL" id="GAA3506544.1"/>
    </source>
</evidence>
<sequence length="197" mass="22008">MRSALRDALLLRPGSCRGCTSHEGRTVAVAGPDSVWFDTPVETYGKSLTTYADFTVAPGDRITFTVSWQPSHKEPPPLPEPEQSLEATEDFWREWVEHCTYHGPYREAVIRSLITLKALTYAPDRRDRRRAHHLPAGGHRRRPQLGLPLHLAAGRGDHPVLAAAHRLPRGGPRLARVAAARGGRRPGEPADHVRHRR</sequence>
<gene>
    <name evidence="2" type="ORF">GCM10019016_136590</name>
</gene>
<keyword evidence="3" id="KW-1185">Reference proteome</keyword>
<evidence type="ECO:0000313" key="3">
    <source>
        <dbReference type="Proteomes" id="UP001501455"/>
    </source>
</evidence>
<evidence type="ECO:0000256" key="1">
    <source>
        <dbReference type="SAM" id="MobiDB-lite"/>
    </source>
</evidence>
<dbReference type="Proteomes" id="UP001501455">
    <property type="component" value="Unassembled WGS sequence"/>
</dbReference>
<feature type="region of interest" description="Disordered" evidence="1">
    <location>
        <begin position="178"/>
        <end position="197"/>
    </location>
</feature>
<comment type="caution">
    <text evidence="2">The sequence shown here is derived from an EMBL/GenBank/DDBJ whole genome shotgun (WGS) entry which is preliminary data.</text>
</comment>
<reference evidence="3" key="1">
    <citation type="journal article" date="2019" name="Int. J. Syst. Evol. Microbiol.">
        <title>The Global Catalogue of Microorganisms (GCM) 10K type strain sequencing project: providing services to taxonomists for standard genome sequencing and annotation.</title>
        <authorList>
            <consortium name="The Broad Institute Genomics Platform"/>
            <consortium name="The Broad Institute Genome Sequencing Center for Infectious Disease"/>
            <person name="Wu L."/>
            <person name="Ma J."/>
        </authorList>
    </citation>
    <scope>NUCLEOTIDE SEQUENCE [LARGE SCALE GENOMIC DNA]</scope>
    <source>
        <strain evidence="3">JCM 4816</strain>
    </source>
</reference>
<dbReference type="InterPro" id="IPR008928">
    <property type="entry name" value="6-hairpin_glycosidase_sf"/>
</dbReference>
<organism evidence="2 3">
    <name type="scientific">Streptomyces prasinosporus</name>
    <dbReference type="NCBI Taxonomy" id="68256"/>
    <lineage>
        <taxon>Bacteria</taxon>
        <taxon>Bacillati</taxon>
        <taxon>Actinomycetota</taxon>
        <taxon>Actinomycetes</taxon>
        <taxon>Kitasatosporales</taxon>
        <taxon>Streptomycetaceae</taxon>
        <taxon>Streptomyces</taxon>
        <taxon>Streptomyces albogriseolus group</taxon>
    </lineage>
</organism>